<dbReference type="RefSeq" id="WP_058420272.1">
    <property type="nucleotide sequence ID" value="NZ_LKEF01000019.1"/>
</dbReference>
<feature type="compositionally biased region" description="Acidic residues" evidence="1">
    <location>
        <begin position="522"/>
        <end position="531"/>
    </location>
</feature>
<protein>
    <submittedName>
        <fullName evidence="2">Uncharacterized protein</fullName>
    </submittedName>
</protein>
<evidence type="ECO:0000256" key="1">
    <source>
        <dbReference type="SAM" id="MobiDB-lite"/>
    </source>
</evidence>
<dbReference type="EMBL" id="LKEF01000019">
    <property type="protein sequence ID" value="KTB64873.1"/>
    <property type="molecule type" value="Genomic_DNA"/>
</dbReference>
<proteinExistence type="predicted"/>
<gene>
    <name evidence="2" type="ORF">AO063_22910</name>
</gene>
<evidence type="ECO:0000313" key="3">
    <source>
        <dbReference type="Proteomes" id="UP000054197"/>
    </source>
</evidence>
<dbReference type="Proteomes" id="UP000054197">
    <property type="component" value="Unassembled WGS sequence"/>
</dbReference>
<comment type="caution">
    <text evidence="2">The sequence shown here is derived from an EMBL/GenBank/DDBJ whole genome shotgun (WGS) entry which is preliminary data.</text>
</comment>
<dbReference type="AlphaFoldDB" id="A0A0W0HV69"/>
<sequence length="531" mass="57279">MTAENNGVVSKYEFDTEKGQIKNLGNLTVPRPPEYIQNEVCKIEEFFPDKELSNRTDGMNALANFMPGGQTVWGIGDDGKRPSLDHTQPSATDAPYMFTHPRAHHIADSIVKALDLDNPAIKKAAMETTYAEKIVEKEKVLTNFFLDLIPFRSAIVNFMDGNYSEGISDVTWDIFGFVTAGIGAAAKAGKALAKGGSALNKALKVSKVMVPPLLKELNPLDGIGDLITGTRKVLYEGVGAARDGLRTLKGTASREGLIGASVHHNVAATGAFQVGGQTVQGSAVLQNGKWYAYNPVNGRPYGKPLAMFTADSVAMAGEMQNFRILGSGLGMSSDITKRGPRLTLDAHGLMNAGDNSALMAVNGSYLSAYELVDLLKAKGVDLSKYTEIRLTMCHSASGGERSFAATLARLTKKPVKGYQGVMQTTGEVEDVARQMFKDGGALQREFIADNIIGQKKRAVKHRMTHLTADNRGVYGPNPDYNPVNFTAEGTVVQRNKPVRPGYIGDKIETGTAPDKFGPSQDVDFDEYDDLT</sequence>
<name>A0A0W0HV69_PSEFL</name>
<accession>A0A0W0HV69</accession>
<reference evidence="2 3" key="1">
    <citation type="submission" date="2015-09" db="EMBL/GenBank/DDBJ databases">
        <title>Genome sequence of ICMP 11288.</title>
        <authorList>
            <person name="Visnovsky S."/>
            <person name="Lu A."/>
            <person name="Panda P."/>
            <person name="Pitman A."/>
        </authorList>
    </citation>
    <scope>NUCLEOTIDE SEQUENCE [LARGE SCALE GENOMIC DNA]</scope>
    <source>
        <strain evidence="2 3">ICMP 11288</strain>
    </source>
</reference>
<organism evidence="2 3">
    <name type="scientific">Pseudomonas fluorescens ICMP 11288</name>
    <dbReference type="NCBI Taxonomy" id="1198309"/>
    <lineage>
        <taxon>Bacteria</taxon>
        <taxon>Pseudomonadati</taxon>
        <taxon>Pseudomonadota</taxon>
        <taxon>Gammaproteobacteria</taxon>
        <taxon>Pseudomonadales</taxon>
        <taxon>Pseudomonadaceae</taxon>
        <taxon>Pseudomonas</taxon>
    </lineage>
</organism>
<evidence type="ECO:0000313" key="2">
    <source>
        <dbReference type="EMBL" id="KTB64873.1"/>
    </source>
</evidence>
<feature type="region of interest" description="Disordered" evidence="1">
    <location>
        <begin position="504"/>
        <end position="531"/>
    </location>
</feature>